<reference evidence="2" key="1">
    <citation type="submission" date="2016-12" db="EMBL/GenBank/DDBJ databases">
        <authorList>
            <person name="Gaudriault S."/>
        </authorList>
    </citation>
    <scope>NUCLEOTIDE SEQUENCE [LARGE SCALE GENOMIC DNA]</scope>
    <source>
        <strain evidence="2">HGB1681 (deposited as PTA-6826 in the American Type Culture Collection)</strain>
    </source>
</reference>
<evidence type="ECO:0000313" key="1">
    <source>
        <dbReference type="EMBL" id="SIP73012.1"/>
    </source>
</evidence>
<name>A0A1N6MW20_9GAMM</name>
<sequence>MFLDADTDTGTFIGFVIDIAIELLTPIFPEKNLKVLGAGVIKDTKTFGNIIS</sequence>
<proteinExistence type="predicted"/>
<organism evidence="1 2">
    <name type="scientific">Xenorhabdus innexi</name>
    <dbReference type="NCBI Taxonomy" id="290109"/>
    <lineage>
        <taxon>Bacteria</taxon>
        <taxon>Pseudomonadati</taxon>
        <taxon>Pseudomonadota</taxon>
        <taxon>Gammaproteobacteria</taxon>
        <taxon>Enterobacterales</taxon>
        <taxon>Morganellaceae</taxon>
        <taxon>Xenorhabdus</taxon>
    </lineage>
</organism>
<dbReference type="AlphaFoldDB" id="A0A1N6MW20"/>
<evidence type="ECO:0000313" key="2">
    <source>
        <dbReference type="Proteomes" id="UP000196435"/>
    </source>
</evidence>
<dbReference type="EMBL" id="FTLG01000080">
    <property type="protein sequence ID" value="SIP73012.1"/>
    <property type="molecule type" value="Genomic_DNA"/>
</dbReference>
<protein>
    <submittedName>
        <fullName evidence="1">Uncharacterized protein</fullName>
    </submittedName>
</protein>
<dbReference type="Proteomes" id="UP000196435">
    <property type="component" value="Unassembled WGS sequence"/>
</dbReference>
<accession>A0A1N6MW20</accession>
<gene>
    <name evidence="1" type="ORF">XIS1_1700063</name>
</gene>